<dbReference type="Proteomes" id="UP001153076">
    <property type="component" value="Unassembled WGS sequence"/>
</dbReference>
<keyword evidence="3" id="KW-1185">Reference proteome</keyword>
<name>A0A9Q1JP51_9CARY</name>
<organism evidence="2 3">
    <name type="scientific">Carnegiea gigantea</name>
    <dbReference type="NCBI Taxonomy" id="171969"/>
    <lineage>
        <taxon>Eukaryota</taxon>
        <taxon>Viridiplantae</taxon>
        <taxon>Streptophyta</taxon>
        <taxon>Embryophyta</taxon>
        <taxon>Tracheophyta</taxon>
        <taxon>Spermatophyta</taxon>
        <taxon>Magnoliopsida</taxon>
        <taxon>eudicotyledons</taxon>
        <taxon>Gunneridae</taxon>
        <taxon>Pentapetalae</taxon>
        <taxon>Caryophyllales</taxon>
        <taxon>Cactineae</taxon>
        <taxon>Cactaceae</taxon>
        <taxon>Cactoideae</taxon>
        <taxon>Echinocereeae</taxon>
        <taxon>Carnegiea</taxon>
    </lineage>
</organism>
<comment type="caution">
    <text evidence="2">The sequence shown here is derived from an EMBL/GenBank/DDBJ whole genome shotgun (WGS) entry which is preliminary data.</text>
</comment>
<evidence type="ECO:0000313" key="3">
    <source>
        <dbReference type="Proteomes" id="UP001153076"/>
    </source>
</evidence>
<proteinExistence type="predicted"/>
<dbReference type="EMBL" id="JAKOGI010001102">
    <property type="protein sequence ID" value="KAJ8427745.1"/>
    <property type="molecule type" value="Genomic_DNA"/>
</dbReference>
<accession>A0A9Q1JP51</accession>
<dbReference type="OrthoDB" id="1738394at2759"/>
<evidence type="ECO:0000256" key="1">
    <source>
        <dbReference type="SAM" id="MobiDB-lite"/>
    </source>
</evidence>
<protein>
    <submittedName>
        <fullName evidence="2">Uncharacterized protein</fullName>
    </submittedName>
</protein>
<gene>
    <name evidence="2" type="ORF">Cgig2_016500</name>
</gene>
<feature type="region of interest" description="Disordered" evidence="1">
    <location>
        <begin position="169"/>
        <end position="193"/>
    </location>
</feature>
<sequence length="212" mass="24006">MLVSISSNINMVCRETTSNMKRKQERTCMRLFPNGTLVMGGCDWLTICVQNNMRMRRLQKFKSDFLPLPPLKTPVEIENEVFDELMYEEEIRKRPIGFGCDIDRSDVFGVNAILGKRGYTFPGNNMELKRMKEELASQKAMFLLMLKAMRNGKITDEFLDATEATLRVAGDPAPEQSSGNDLSNESRHIGPSTSASQVNYLADVGLFKTFND</sequence>
<dbReference type="AlphaFoldDB" id="A0A9Q1JP51"/>
<evidence type="ECO:0000313" key="2">
    <source>
        <dbReference type="EMBL" id="KAJ8427745.1"/>
    </source>
</evidence>
<reference evidence="2" key="1">
    <citation type="submission" date="2022-04" db="EMBL/GenBank/DDBJ databases">
        <title>Carnegiea gigantea Genome sequencing and assembly v2.</title>
        <authorList>
            <person name="Copetti D."/>
            <person name="Sanderson M.J."/>
            <person name="Burquez A."/>
            <person name="Wojciechowski M.F."/>
        </authorList>
    </citation>
    <scope>NUCLEOTIDE SEQUENCE</scope>
    <source>
        <strain evidence="2">SGP5-SGP5p</strain>
        <tissue evidence="2">Aerial part</tissue>
    </source>
</reference>